<dbReference type="GO" id="GO:0005856">
    <property type="term" value="C:cytoskeleton"/>
    <property type="evidence" value="ECO:0007669"/>
    <property type="project" value="TreeGrafter"/>
</dbReference>
<dbReference type="GO" id="GO:0031032">
    <property type="term" value="P:actomyosin structure organization"/>
    <property type="evidence" value="ECO:0007669"/>
    <property type="project" value="TreeGrafter"/>
</dbReference>
<feature type="non-terminal residue" evidence="6">
    <location>
        <position position="1"/>
    </location>
</feature>
<feature type="domain" description="MRCK/ROCK kinase PH" evidence="5">
    <location>
        <begin position="753"/>
        <end position="808"/>
    </location>
</feature>
<dbReference type="PANTHER" id="PTHR22988">
    <property type="entry name" value="MYOTONIC DYSTROPHY S/T KINASE-RELATED"/>
    <property type="match status" value="1"/>
</dbReference>
<evidence type="ECO:0000256" key="3">
    <source>
        <dbReference type="ARBA" id="ARBA00048679"/>
    </source>
</evidence>
<name>A0A075AVV1_ROZAC</name>
<feature type="coiled-coil region" evidence="4">
    <location>
        <begin position="560"/>
        <end position="594"/>
    </location>
</feature>
<evidence type="ECO:0000256" key="1">
    <source>
        <dbReference type="ARBA" id="ARBA00022553"/>
    </source>
</evidence>
<dbReference type="AlphaFoldDB" id="A0A075AVV1"/>
<dbReference type="InterPro" id="IPR050839">
    <property type="entry name" value="Rho-assoc_Ser/Thr_Kinase"/>
</dbReference>
<evidence type="ECO:0000313" key="7">
    <source>
        <dbReference type="Proteomes" id="UP000030755"/>
    </source>
</evidence>
<protein>
    <recommendedName>
        <fullName evidence="5">MRCK/ROCK kinase PH domain-containing protein</fullName>
    </recommendedName>
</protein>
<dbReference type="InterPro" id="IPR057529">
    <property type="entry name" value="MRCK/ROCK_PH"/>
</dbReference>
<feature type="coiled-coil region" evidence="4">
    <location>
        <begin position="642"/>
        <end position="697"/>
    </location>
</feature>
<evidence type="ECO:0000259" key="5">
    <source>
        <dbReference type="Pfam" id="PF25346"/>
    </source>
</evidence>
<dbReference type="InterPro" id="IPR011993">
    <property type="entry name" value="PH-like_dom_sf"/>
</dbReference>
<evidence type="ECO:0000313" key="6">
    <source>
        <dbReference type="EMBL" id="EPZ34395.1"/>
    </source>
</evidence>
<comment type="catalytic activity">
    <reaction evidence="2">
        <text>L-threonyl-[protein] + ATP = O-phospho-L-threonyl-[protein] + ADP + H(+)</text>
        <dbReference type="Rhea" id="RHEA:46608"/>
        <dbReference type="Rhea" id="RHEA-COMP:11060"/>
        <dbReference type="Rhea" id="RHEA-COMP:11605"/>
        <dbReference type="ChEBI" id="CHEBI:15378"/>
        <dbReference type="ChEBI" id="CHEBI:30013"/>
        <dbReference type="ChEBI" id="CHEBI:30616"/>
        <dbReference type="ChEBI" id="CHEBI:61977"/>
        <dbReference type="ChEBI" id="CHEBI:456216"/>
        <dbReference type="EC" id="2.7.11.1"/>
    </reaction>
</comment>
<sequence>LCQIKKHFKIPTDVKLSNEAKEFIKALVCDKETRLGRDNISDIKSHAFFASIKWDNILDDDTSHFEDDDEDEDAIMDNNNKSNVHQLPFVGYSYQDSLVKIQAEEKSNLRDRSADEIMDLKMNQKHLESKLIEKEAEIRSLQKVKEENDNLMKNVESIVQIKQVFEKEKQILNNKLDDLLREKKSYEERITGYQNVDSMINFETKMRSFSFKETNSEKLITMEKDKKRMETEINELRKIIKNFEQEKLDFEFQYQNQIRDVENEKNKLKNLLNETERLFSLKLEEYNNRLKEKEIDYHRELDLKNNESNILKQRIEEMEKEDKKIKSLYESKVNELELTLMKGLDKESNQATLIANYQTELNQLKNERDNIKELLSLKSKEYDIISNQKIMVERNNKNTHAENDSLREEIDRLRALNSDQVKKISDLELLVKENHLKLTNTSKELQKVEEENKLLANLHKELDIAKAKLETVVPTVQILENENLELQKRLSEQKSKIDDLERTCLTYNSSILDLETKLSVLNIENTQTIENLKSAIKLKDAFEIEIADWKTRFEIESKQLFSLRKEAQALCSNLEELKQRNNQISQDLNLSSLKISEQEDIIQKLRKKGELDKIKITELVRKMEGTLIQQSQKRGSIFSSNVDYEKKALKQKQKDLKAMEQRLFQECEKKRKIEMELQEIKSQKLILEKELTEIKKKGPQVLISRNLSTSSGNSLMKKFSSVNSLSRKRLDDASKLIYLVNNGLEFDASLISLEGYLKIPKPRGIRYGWHKVYVHIKDYTLYLSPSKEDLEHQKPILNLRHDAFSVKQDSMATEASGNVKELLKKLKNLQKDIETEERIMKGAEALVKIGTGVQKSEAEKQYEASMKRLTNMKIEAEKIKTLDAYKNFNDADQEVP</sequence>
<dbReference type="Pfam" id="PF25346">
    <property type="entry name" value="PH_MRCK"/>
    <property type="match status" value="1"/>
</dbReference>
<feature type="coiled-coil region" evidence="4">
    <location>
        <begin position="347"/>
        <end position="503"/>
    </location>
</feature>
<dbReference type="Gene3D" id="1.10.510.10">
    <property type="entry name" value="Transferase(Phosphotransferase) domain 1"/>
    <property type="match status" value="1"/>
</dbReference>
<evidence type="ECO:0000256" key="2">
    <source>
        <dbReference type="ARBA" id="ARBA00047899"/>
    </source>
</evidence>
<organism evidence="6 7">
    <name type="scientific">Rozella allomycis (strain CSF55)</name>
    <dbReference type="NCBI Taxonomy" id="988480"/>
    <lineage>
        <taxon>Eukaryota</taxon>
        <taxon>Fungi</taxon>
        <taxon>Fungi incertae sedis</taxon>
        <taxon>Cryptomycota</taxon>
        <taxon>Cryptomycota incertae sedis</taxon>
        <taxon>Rozella</taxon>
    </lineage>
</organism>
<keyword evidence="7" id="KW-1185">Reference proteome</keyword>
<reference evidence="6 7" key="1">
    <citation type="journal article" date="2013" name="Curr. Biol.">
        <title>Shared signatures of parasitism and phylogenomics unite Cryptomycota and microsporidia.</title>
        <authorList>
            <person name="James T.Y."/>
            <person name="Pelin A."/>
            <person name="Bonen L."/>
            <person name="Ahrendt S."/>
            <person name="Sain D."/>
            <person name="Corradi N."/>
            <person name="Stajich J.E."/>
        </authorList>
    </citation>
    <scope>NUCLEOTIDE SEQUENCE [LARGE SCALE GENOMIC DNA]</scope>
    <source>
        <strain evidence="6 7">CSF55</strain>
    </source>
</reference>
<comment type="catalytic activity">
    <reaction evidence="3">
        <text>L-seryl-[protein] + ATP = O-phospho-L-seryl-[protein] + ADP + H(+)</text>
        <dbReference type="Rhea" id="RHEA:17989"/>
        <dbReference type="Rhea" id="RHEA-COMP:9863"/>
        <dbReference type="Rhea" id="RHEA-COMP:11604"/>
        <dbReference type="ChEBI" id="CHEBI:15378"/>
        <dbReference type="ChEBI" id="CHEBI:29999"/>
        <dbReference type="ChEBI" id="CHEBI:30616"/>
        <dbReference type="ChEBI" id="CHEBI:83421"/>
        <dbReference type="ChEBI" id="CHEBI:456216"/>
        <dbReference type="EC" id="2.7.11.1"/>
    </reaction>
</comment>
<dbReference type="EMBL" id="KE560959">
    <property type="protein sequence ID" value="EPZ34395.1"/>
    <property type="molecule type" value="Genomic_DNA"/>
</dbReference>
<keyword evidence="4" id="KW-0175">Coiled coil</keyword>
<dbReference type="GO" id="GO:0004674">
    <property type="term" value="F:protein serine/threonine kinase activity"/>
    <property type="evidence" value="ECO:0007669"/>
    <property type="project" value="UniProtKB-EC"/>
</dbReference>
<dbReference type="GO" id="GO:0005737">
    <property type="term" value="C:cytoplasm"/>
    <property type="evidence" value="ECO:0007669"/>
    <property type="project" value="TreeGrafter"/>
</dbReference>
<evidence type="ECO:0000256" key="4">
    <source>
        <dbReference type="SAM" id="Coils"/>
    </source>
</evidence>
<dbReference type="OrthoDB" id="3638488at2759"/>
<feature type="coiled-coil region" evidence="4">
    <location>
        <begin position="812"/>
        <end position="875"/>
    </location>
</feature>
<gene>
    <name evidence="6" type="ORF">O9G_000582</name>
</gene>
<dbReference type="Proteomes" id="UP000030755">
    <property type="component" value="Unassembled WGS sequence"/>
</dbReference>
<dbReference type="HOGENOM" id="CLU_323047_0_0_1"/>
<dbReference type="Gene3D" id="2.30.29.30">
    <property type="entry name" value="Pleckstrin-homology domain (PH domain)/Phosphotyrosine-binding domain (PTB)"/>
    <property type="match status" value="1"/>
</dbReference>
<accession>A0A075AVV1</accession>
<proteinExistence type="predicted"/>
<feature type="coiled-coil region" evidence="4">
    <location>
        <begin position="117"/>
        <end position="321"/>
    </location>
</feature>
<dbReference type="PANTHER" id="PTHR22988:SF71">
    <property type="entry name" value="CITRON RHO-INTERACTING KINASE"/>
    <property type="match status" value="1"/>
</dbReference>
<dbReference type="STRING" id="988480.A0A075AVV1"/>
<keyword evidence="1" id="KW-0597">Phosphoprotein</keyword>